<keyword evidence="3" id="KW-0862">Zinc</keyword>
<dbReference type="InterPro" id="IPR001841">
    <property type="entry name" value="Znf_RING"/>
</dbReference>
<evidence type="ECO:0000256" key="4">
    <source>
        <dbReference type="PROSITE-ProRule" id="PRU00175"/>
    </source>
</evidence>
<dbReference type="SMART" id="SM00184">
    <property type="entry name" value="RING"/>
    <property type="match status" value="1"/>
</dbReference>
<organism evidence="6 7">
    <name type="scientific">Papaver somniferum</name>
    <name type="common">Opium poppy</name>
    <dbReference type="NCBI Taxonomy" id="3469"/>
    <lineage>
        <taxon>Eukaryota</taxon>
        <taxon>Viridiplantae</taxon>
        <taxon>Streptophyta</taxon>
        <taxon>Embryophyta</taxon>
        <taxon>Tracheophyta</taxon>
        <taxon>Spermatophyta</taxon>
        <taxon>Magnoliopsida</taxon>
        <taxon>Ranunculales</taxon>
        <taxon>Papaveraceae</taxon>
        <taxon>Papaveroideae</taxon>
        <taxon>Papaver</taxon>
    </lineage>
</organism>
<dbReference type="PANTHER" id="PTHR15710">
    <property type="entry name" value="E3 UBIQUITIN-PROTEIN LIGASE PRAJA"/>
    <property type="match status" value="1"/>
</dbReference>
<dbReference type="SUPFAM" id="SSF57850">
    <property type="entry name" value="RING/U-box"/>
    <property type="match status" value="1"/>
</dbReference>
<dbReference type="Gene3D" id="3.30.40.10">
    <property type="entry name" value="Zinc/RING finger domain, C3HC4 (zinc finger)"/>
    <property type="match status" value="1"/>
</dbReference>
<dbReference type="Pfam" id="PF13639">
    <property type="entry name" value="zf-RING_2"/>
    <property type="match status" value="1"/>
</dbReference>
<dbReference type="PANTHER" id="PTHR15710:SF67">
    <property type="entry name" value="E3 UBIQUITIN-PROTEIN LIGASE SGR9, AMYLOPLASTIC"/>
    <property type="match status" value="1"/>
</dbReference>
<dbReference type="GO" id="GO:0061630">
    <property type="term" value="F:ubiquitin protein ligase activity"/>
    <property type="evidence" value="ECO:0007669"/>
    <property type="project" value="TreeGrafter"/>
</dbReference>
<dbReference type="Gramene" id="RZC76575">
    <property type="protein sequence ID" value="RZC76575"/>
    <property type="gene ID" value="C5167_000683"/>
</dbReference>
<dbReference type="CDD" id="cd16454">
    <property type="entry name" value="RING-H2_PA-TM-RING"/>
    <property type="match status" value="1"/>
</dbReference>
<dbReference type="InterPro" id="IPR013083">
    <property type="entry name" value="Znf_RING/FYVE/PHD"/>
</dbReference>
<name>A0A4Y7KXB7_PAPSO</name>
<evidence type="ECO:0000313" key="6">
    <source>
        <dbReference type="EMBL" id="RZC76575.1"/>
    </source>
</evidence>
<dbReference type="AlphaFoldDB" id="A0A4Y7KXB7"/>
<evidence type="ECO:0000256" key="2">
    <source>
        <dbReference type="ARBA" id="ARBA00022771"/>
    </source>
</evidence>
<protein>
    <recommendedName>
        <fullName evidence="5">RING-type domain-containing protein</fullName>
    </recommendedName>
</protein>
<dbReference type="PROSITE" id="PS50089">
    <property type="entry name" value="ZF_RING_2"/>
    <property type="match status" value="1"/>
</dbReference>
<keyword evidence="1" id="KW-0479">Metal-binding</keyword>
<accession>A0A4Y7KXB7</accession>
<evidence type="ECO:0000313" key="7">
    <source>
        <dbReference type="Proteomes" id="UP000316621"/>
    </source>
</evidence>
<sequence length="282" mass="32503">MASLLTLTPTQFSYLSHTLSSDFHIQTHRLYSLLSSPLRFAHTLQFLQTLSLHDKTLLIARYLQRTLKQLTNTWETETHASPNTGYSYSNRLRLREYDAVSLLLLLCEVYQYNSQFLQTYSLMEWREILNDYVFNNTLMSISGMGFSCTSLVLCPYIDSVIKCKRFLDTMMSCSVGHNKQVVAAASALAVVSLRSVQVSNENGSNGVDPVFCVICKEEMKQGRDVCEMPCKHLFHWICILPWLKKRNTCPCCRYQMPTEDVFGEIDRLWGVLINKDCCRLRN</sequence>
<evidence type="ECO:0000256" key="1">
    <source>
        <dbReference type="ARBA" id="ARBA00022723"/>
    </source>
</evidence>
<gene>
    <name evidence="6" type="ORF">C5167_000683</name>
</gene>
<keyword evidence="2 4" id="KW-0863">Zinc-finger</keyword>
<dbReference type="Proteomes" id="UP000316621">
    <property type="component" value="Chromosome 9"/>
</dbReference>
<dbReference type="EMBL" id="CM010723">
    <property type="protein sequence ID" value="RZC76575.1"/>
    <property type="molecule type" value="Genomic_DNA"/>
</dbReference>
<dbReference type="GO" id="GO:0005737">
    <property type="term" value="C:cytoplasm"/>
    <property type="evidence" value="ECO:0007669"/>
    <property type="project" value="TreeGrafter"/>
</dbReference>
<dbReference type="GO" id="GO:0008270">
    <property type="term" value="F:zinc ion binding"/>
    <property type="evidence" value="ECO:0007669"/>
    <property type="project" value="UniProtKB-KW"/>
</dbReference>
<dbReference type="GO" id="GO:0016567">
    <property type="term" value="P:protein ubiquitination"/>
    <property type="evidence" value="ECO:0007669"/>
    <property type="project" value="TreeGrafter"/>
</dbReference>
<dbReference type="OMA" id="CDHLFHW"/>
<keyword evidence="7" id="KW-1185">Reference proteome</keyword>
<proteinExistence type="predicted"/>
<evidence type="ECO:0000256" key="3">
    <source>
        <dbReference type="ARBA" id="ARBA00022833"/>
    </source>
</evidence>
<dbReference type="STRING" id="3469.A0A4Y7KXB7"/>
<feature type="domain" description="RING-type" evidence="5">
    <location>
        <begin position="212"/>
        <end position="253"/>
    </location>
</feature>
<evidence type="ECO:0000259" key="5">
    <source>
        <dbReference type="PROSITE" id="PS50089"/>
    </source>
</evidence>
<reference evidence="6 7" key="1">
    <citation type="journal article" date="2018" name="Science">
        <title>The opium poppy genome and morphinan production.</title>
        <authorList>
            <person name="Guo L."/>
            <person name="Winzer T."/>
            <person name="Yang X."/>
            <person name="Li Y."/>
            <person name="Ning Z."/>
            <person name="He Z."/>
            <person name="Teodor R."/>
            <person name="Lu Y."/>
            <person name="Bowser T.A."/>
            <person name="Graham I.A."/>
            <person name="Ye K."/>
        </authorList>
    </citation>
    <scope>NUCLEOTIDE SEQUENCE [LARGE SCALE GENOMIC DNA]</scope>
    <source>
        <strain evidence="7">cv. HN1</strain>
        <tissue evidence="6">Leaves</tissue>
    </source>
</reference>